<dbReference type="AlphaFoldDB" id="A0AAU7CM51"/>
<organism evidence="2">
    <name type="scientific">Singulisphaera sp. Ch08</name>
    <dbReference type="NCBI Taxonomy" id="3120278"/>
    <lineage>
        <taxon>Bacteria</taxon>
        <taxon>Pseudomonadati</taxon>
        <taxon>Planctomycetota</taxon>
        <taxon>Planctomycetia</taxon>
        <taxon>Isosphaerales</taxon>
        <taxon>Isosphaeraceae</taxon>
        <taxon>Singulisphaera</taxon>
    </lineage>
</organism>
<feature type="region of interest" description="Disordered" evidence="1">
    <location>
        <begin position="54"/>
        <end position="74"/>
    </location>
</feature>
<sequence>MESVHARGIPRLVGDAGCDHNTGCGRGGDSGSQEAALSDNACGVRRSLEAAPNNDACGVRSSLESVPGNRDPRLMGDAGCDKNTSCGPNTACGGGGGSGCQQ</sequence>
<dbReference type="EMBL" id="CP155447">
    <property type="protein sequence ID" value="XBH06088.1"/>
    <property type="molecule type" value="Genomic_DNA"/>
</dbReference>
<dbReference type="RefSeq" id="WP_406698940.1">
    <property type="nucleotide sequence ID" value="NZ_CP155447.1"/>
</dbReference>
<gene>
    <name evidence="2" type="ORF">V5E97_08635</name>
</gene>
<proteinExistence type="predicted"/>
<reference evidence="2" key="1">
    <citation type="submission" date="2024-05" db="EMBL/GenBank/DDBJ databases">
        <title>Planctomycetes of the genus Singulisphaera possess chitinolytic capabilities.</title>
        <authorList>
            <person name="Ivanova A."/>
        </authorList>
    </citation>
    <scope>NUCLEOTIDE SEQUENCE</scope>
    <source>
        <strain evidence="2">Ch08T</strain>
    </source>
</reference>
<name>A0AAU7CM51_9BACT</name>
<accession>A0AAU7CM51</accession>
<protein>
    <submittedName>
        <fullName evidence="2">Uncharacterized protein</fullName>
    </submittedName>
</protein>
<evidence type="ECO:0000313" key="2">
    <source>
        <dbReference type="EMBL" id="XBH06088.1"/>
    </source>
</evidence>
<evidence type="ECO:0000256" key="1">
    <source>
        <dbReference type="SAM" id="MobiDB-lite"/>
    </source>
</evidence>